<reference evidence="2 3" key="1">
    <citation type="submission" date="2013-12" db="EMBL/GenBank/DDBJ databases">
        <title>The Genome Sequence of Candida albicans P78048.</title>
        <authorList>
            <consortium name="The Broad Institute Genome Sequencing Platform"/>
            <consortium name="The Broad Institute Genome Sequencing Center for Infectious Disease"/>
            <person name="Cuomo C."/>
            <person name="Bennett R."/>
            <person name="Hirakawa M."/>
            <person name="Noverr M."/>
            <person name="Mitchell A."/>
            <person name="Young S.K."/>
            <person name="Zeng Q."/>
            <person name="Gargeya S."/>
            <person name="Fitzgerald M."/>
            <person name="Abouelleil A."/>
            <person name="Alvarado L."/>
            <person name="Berlin A.M."/>
            <person name="Chapman S.B."/>
            <person name="Dewar J."/>
            <person name="Goldberg J."/>
            <person name="Griggs A."/>
            <person name="Gujja S."/>
            <person name="Hansen M."/>
            <person name="Howarth C."/>
            <person name="Imamovic A."/>
            <person name="Larimer J."/>
            <person name="McCowan C."/>
            <person name="Murphy C."/>
            <person name="Pearson M."/>
            <person name="Priest M."/>
            <person name="Roberts A."/>
            <person name="Saif S."/>
            <person name="Shea T."/>
            <person name="Sykes S."/>
            <person name="Wortman J."/>
            <person name="Nusbaum C."/>
            <person name="Birren B."/>
        </authorList>
    </citation>
    <scope>NUCLEOTIDE SEQUENCE [LARGE SCALE GENOMIC DNA]</scope>
    <source>
        <strain evidence="2 3">P78048</strain>
    </source>
</reference>
<gene>
    <name evidence="2" type="ORF">MG3_04405</name>
</gene>
<organism evidence="2 3">
    <name type="scientific">Candida albicans P78048</name>
    <dbReference type="NCBI Taxonomy" id="1094989"/>
    <lineage>
        <taxon>Eukaryota</taxon>
        <taxon>Fungi</taxon>
        <taxon>Dikarya</taxon>
        <taxon>Ascomycota</taxon>
        <taxon>Saccharomycotina</taxon>
        <taxon>Pichiomycetes</taxon>
        <taxon>Debaryomycetaceae</taxon>
        <taxon>Candida/Lodderomyces clade</taxon>
        <taxon>Candida</taxon>
    </lineage>
</organism>
<accession>A0AB34PNH2</accession>
<comment type="caution">
    <text evidence="2">The sequence shown here is derived from an EMBL/GenBank/DDBJ whole genome shotgun (WGS) entry which is preliminary data.</text>
</comment>
<name>A0AB34PNH2_CANAX</name>
<protein>
    <submittedName>
        <fullName evidence="2">Uncharacterized protein</fullName>
    </submittedName>
</protein>
<evidence type="ECO:0000256" key="1">
    <source>
        <dbReference type="SAM" id="MobiDB-lite"/>
    </source>
</evidence>
<feature type="compositionally biased region" description="Polar residues" evidence="1">
    <location>
        <begin position="71"/>
        <end position="84"/>
    </location>
</feature>
<dbReference type="EMBL" id="AJIX01000031">
    <property type="protein sequence ID" value="KGR07850.1"/>
    <property type="molecule type" value="Genomic_DNA"/>
</dbReference>
<evidence type="ECO:0000313" key="3">
    <source>
        <dbReference type="Proteomes" id="UP000030161"/>
    </source>
</evidence>
<dbReference type="AlphaFoldDB" id="A0AB34PNH2"/>
<feature type="region of interest" description="Disordered" evidence="1">
    <location>
        <begin position="71"/>
        <end position="100"/>
    </location>
</feature>
<evidence type="ECO:0000313" key="2">
    <source>
        <dbReference type="EMBL" id="KGR07850.1"/>
    </source>
</evidence>
<dbReference type="Proteomes" id="UP000030161">
    <property type="component" value="Unassembled WGS sequence"/>
</dbReference>
<proteinExistence type="predicted"/>
<feature type="compositionally biased region" description="Basic and acidic residues" evidence="1">
    <location>
        <begin position="85"/>
        <end position="94"/>
    </location>
</feature>
<sequence length="100" mass="11477">MRLMEKVSSTAIYDTTRKKNIQIVLKHIMNGNSSSSRKSKLSPIRTFRGAEFMTQKETKCPMVVDYSSQRLPLGENPTSIFDDNSYNRDSDPKTRLTTKK</sequence>